<dbReference type="InterPro" id="IPR057315">
    <property type="entry name" value="Exo_endo_phos_PGAP2IP_C"/>
</dbReference>
<keyword evidence="2" id="KW-1133">Transmembrane helix</keyword>
<evidence type="ECO:0000259" key="5">
    <source>
        <dbReference type="Pfam" id="PF23022"/>
    </source>
</evidence>
<name>A0A4V4M732_WALIC</name>
<evidence type="ECO:0000259" key="6">
    <source>
        <dbReference type="Pfam" id="PF23226"/>
    </source>
</evidence>
<keyword evidence="2" id="KW-0812">Transmembrane</keyword>
<organism evidence="7 8">
    <name type="scientific">Wallemia ichthyophaga</name>
    <dbReference type="NCBI Taxonomy" id="245174"/>
    <lineage>
        <taxon>Eukaryota</taxon>
        <taxon>Fungi</taxon>
        <taxon>Dikarya</taxon>
        <taxon>Basidiomycota</taxon>
        <taxon>Wallemiomycotina</taxon>
        <taxon>Wallemiomycetes</taxon>
        <taxon>Wallemiales</taxon>
        <taxon>Wallemiaceae</taxon>
        <taxon>Wallemia</taxon>
    </lineage>
</organism>
<dbReference type="GO" id="GO:0005783">
    <property type="term" value="C:endoplasmic reticulum"/>
    <property type="evidence" value="ECO:0007669"/>
    <property type="project" value="TreeGrafter"/>
</dbReference>
<keyword evidence="2" id="KW-0472">Membrane</keyword>
<feature type="compositionally biased region" description="Polar residues" evidence="1">
    <location>
        <begin position="378"/>
        <end position="400"/>
    </location>
</feature>
<accession>A0A4V4M732</accession>
<dbReference type="EMBL" id="SPOI01000008">
    <property type="protein sequence ID" value="TIB42344.1"/>
    <property type="molecule type" value="Genomic_DNA"/>
</dbReference>
<dbReference type="Gene3D" id="2.40.50.140">
    <property type="entry name" value="Nucleic acid-binding proteins"/>
    <property type="match status" value="3"/>
</dbReference>
<evidence type="ECO:0000256" key="1">
    <source>
        <dbReference type="SAM" id="MobiDB-lite"/>
    </source>
</evidence>
<feature type="transmembrane region" description="Helical" evidence="2">
    <location>
        <begin position="1021"/>
        <end position="1040"/>
    </location>
</feature>
<comment type="caution">
    <text evidence="7">The sequence shown here is derived from an EMBL/GenBank/DDBJ whole genome shotgun (WGS) entry which is preliminary data.</text>
</comment>
<dbReference type="GO" id="GO:0031505">
    <property type="term" value="P:fungal-type cell wall organization"/>
    <property type="evidence" value="ECO:0007669"/>
    <property type="project" value="TreeGrafter"/>
</dbReference>
<feature type="transmembrane region" description="Helical" evidence="2">
    <location>
        <begin position="1060"/>
        <end position="1078"/>
    </location>
</feature>
<dbReference type="InterPro" id="IPR036691">
    <property type="entry name" value="Endo/exonu/phosph_ase_sf"/>
</dbReference>
<reference evidence="7 8" key="1">
    <citation type="submission" date="2019-03" db="EMBL/GenBank/DDBJ databases">
        <title>Sequencing 23 genomes of Wallemia ichthyophaga.</title>
        <authorList>
            <person name="Gostincar C."/>
        </authorList>
    </citation>
    <scope>NUCLEOTIDE SEQUENCE [LARGE SCALE GENOMIC DNA]</scope>
    <source>
        <strain evidence="7 8">EXF-6200</strain>
    </source>
</reference>
<feature type="transmembrane region" description="Helical" evidence="2">
    <location>
        <begin position="724"/>
        <end position="745"/>
    </location>
</feature>
<gene>
    <name evidence="7" type="ORF">E3P86_00363</name>
</gene>
<dbReference type="SUPFAM" id="SSF50249">
    <property type="entry name" value="Nucleic acid-binding proteins"/>
    <property type="match status" value="1"/>
</dbReference>
<feature type="transmembrane region" description="Helical" evidence="2">
    <location>
        <begin position="640"/>
        <end position="663"/>
    </location>
</feature>
<feature type="compositionally biased region" description="Polar residues" evidence="1">
    <location>
        <begin position="81"/>
        <end position="102"/>
    </location>
</feature>
<dbReference type="Pfam" id="PF23021">
    <property type="entry name" value="6TM_2nd_PGAP2IP"/>
    <property type="match status" value="1"/>
</dbReference>
<feature type="region of interest" description="Disordered" evidence="1">
    <location>
        <begin position="1"/>
        <end position="115"/>
    </location>
</feature>
<dbReference type="InterPro" id="IPR051916">
    <property type="entry name" value="GPI-anchor_lipid_remodeler"/>
</dbReference>
<dbReference type="GO" id="GO:0006506">
    <property type="term" value="P:GPI anchor biosynthetic process"/>
    <property type="evidence" value="ECO:0007669"/>
    <property type="project" value="TreeGrafter"/>
</dbReference>
<feature type="compositionally biased region" description="Polar residues" evidence="1">
    <location>
        <begin position="1"/>
        <end position="22"/>
    </location>
</feature>
<dbReference type="GO" id="GO:0016020">
    <property type="term" value="C:membrane"/>
    <property type="evidence" value="ECO:0007669"/>
    <property type="project" value="GOC"/>
</dbReference>
<evidence type="ECO:0000313" key="7">
    <source>
        <dbReference type="EMBL" id="TIB42344.1"/>
    </source>
</evidence>
<dbReference type="Pfam" id="PF23022">
    <property type="entry name" value="6TM_1st_PGAP2IP"/>
    <property type="match status" value="1"/>
</dbReference>
<feature type="compositionally biased region" description="Basic and acidic residues" evidence="1">
    <location>
        <begin position="401"/>
        <end position="411"/>
    </location>
</feature>
<dbReference type="InterPro" id="IPR053912">
    <property type="entry name" value="PGAP2IP_TM_1nd"/>
</dbReference>
<feature type="transmembrane region" description="Helical" evidence="2">
    <location>
        <begin position="1138"/>
        <end position="1161"/>
    </location>
</feature>
<dbReference type="Pfam" id="PF23226">
    <property type="entry name" value="Exo_endo_phos_PGAP2IP"/>
    <property type="match status" value="1"/>
</dbReference>
<dbReference type="PANTHER" id="PTHR14859">
    <property type="entry name" value="CALCOFLUOR WHITE HYPERSENSITIVE PROTEIN PRECURSOR"/>
    <property type="match status" value="1"/>
</dbReference>
<feature type="compositionally biased region" description="Low complexity" evidence="1">
    <location>
        <begin position="27"/>
        <end position="38"/>
    </location>
</feature>
<dbReference type="InterPro" id="IPR019402">
    <property type="entry name" value="CWH43_N"/>
</dbReference>
<feature type="domain" description="PGAP2IP C-terminal nuclease-like" evidence="6">
    <location>
        <begin position="1181"/>
        <end position="1409"/>
    </location>
</feature>
<feature type="transmembrane region" description="Helical" evidence="2">
    <location>
        <begin position="757"/>
        <end position="776"/>
    </location>
</feature>
<feature type="domain" description="CWH43-like N-terminal" evidence="3">
    <location>
        <begin position="639"/>
        <end position="843"/>
    </location>
</feature>
<feature type="transmembrane region" description="Helical" evidence="2">
    <location>
        <begin position="1090"/>
        <end position="1118"/>
    </location>
</feature>
<feature type="domain" description="PGAP2IP second transmembrane" evidence="4">
    <location>
        <begin position="1021"/>
        <end position="1170"/>
    </location>
</feature>
<evidence type="ECO:0000259" key="3">
    <source>
        <dbReference type="Pfam" id="PF10277"/>
    </source>
</evidence>
<evidence type="ECO:0000313" key="8">
    <source>
        <dbReference type="Proteomes" id="UP000310689"/>
    </source>
</evidence>
<dbReference type="FunFam" id="3.60.10.10:FF:000100">
    <property type="entry name" value="Unplaced genomic scaffold supercont2.12, whole genome shotgun sequence"/>
    <property type="match status" value="1"/>
</dbReference>
<dbReference type="Gene3D" id="3.60.10.10">
    <property type="entry name" value="Endonuclease/exonuclease/phosphatase"/>
    <property type="match status" value="1"/>
</dbReference>
<feature type="compositionally biased region" description="Basic and acidic residues" evidence="1">
    <location>
        <begin position="47"/>
        <end position="61"/>
    </location>
</feature>
<dbReference type="Pfam" id="PF10277">
    <property type="entry name" value="Frag1"/>
    <property type="match status" value="1"/>
</dbReference>
<dbReference type="Proteomes" id="UP000310689">
    <property type="component" value="Unassembled WGS sequence"/>
</dbReference>
<dbReference type="InterPro" id="IPR053911">
    <property type="entry name" value="PGAP2IP_TM_2nd"/>
</dbReference>
<dbReference type="SUPFAM" id="SSF56219">
    <property type="entry name" value="DNase I-like"/>
    <property type="match status" value="1"/>
</dbReference>
<evidence type="ECO:0000256" key="2">
    <source>
        <dbReference type="SAM" id="Phobius"/>
    </source>
</evidence>
<feature type="transmembrane region" description="Helical" evidence="2">
    <location>
        <begin position="788"/>
        <end position="805"/>
    </location>
</feature>
<feature type="compositionally biased region" description="Basic and acidic residues" evidence="1">
    <location>
        <begin position="104"/>
        <end position="115"/>
    </location>
</feature>
<sequence length="1461" mass="163808">MSADWFNTPTKSYTKSHQSPSPVQAVPADPFPLAQPAQPAQPPPRQGRTEAEQAILREERKKNKKSRKAEHQVFKKLVQDGVSTANTQSTSNSRASTAAQGRSRQKESQIRENEKLKNLEAGLSLSSSSESIEYTPFTQILNEKVHGIHRNIIGVIAGVKKRGRSKSGDSYLNMIVCDPSTPDSSKALNLNLFAVSEDELPKAQPSCVILVRHSFLQRFSFKIQAAGRKGDYNWALFNPETRGITTSAHLLPQLGKEEATYIDRISKWWKIINPDVIVPATGNLRQTISINQVQEKVFCNFIAERNAGKIVSSGNFILCNNVRPKMNPGILEGNMGSDFGKVNIHRLHEGDERLLPLLHRKQEFDHQYGLPEYMATQSTHLPSSSIPESTPAMMSSSLETPSRKGEQKEQEAESMASPISRQVKKLPKSRVKTKLNVNHDTAAVSIDSINSISKSAHKYHIKARIVDFSPQIADWAKAKCTNCDVVLDTNDLVCGKCDQDAYVTYKYLFALLLEDERGDTLPAFCCDEDAVALFDGLSAEEARTEKGLLKMKKKLGKVLGHLIDAKDPEDAEQVTSPDEYNDFLIFSYKPVLLKDKIAYRVFFDFNIRVHQIEVKSLWSSLHAVYTMEAQSKPISGRAIAIAHTSFSSAAFISALIVGCYFHYQKLCRNSVARYPVEWFPSVSTTIGDFHPERSVFQLLIATCACPRFITIFLNWKECEKSSKAIADTHAILGLIRTFSCGGWSFITSTDNSTAHDIFMVIYILSNIIYMPLGFSLTRKKSLRIVRGLTSFYFIASLFPMFYTYFQHKTNKIPGAYTTYAFYEWGLIAADVIFDSVFISDLANVYIHMCNSSEPSSLNLQDDSTHVWSLSFAGQEGLMLVTLSSSLVTLKGVRVFASSSNGKTVLTMFSLLGVFASKLEFPVLKLAAVTMAVIAQTIQISSEWYTSNDENCITYLVLGLLLHSVSKLIANSNNPFWPIMNNSNGGHIYLGLILGFTALIVRRYIVTSVVELNNTKYKNDHNCYLVGAGLGSYIWALHTYLSDPSTLLSWSWTGFPIQGPHPIYHSTVIVVGFVIGMLSPKLLATSRVWHFFGTWCLGLCYYYDGWVSAGGAFGCAIFYPSLATTVFSSIRAYTPGRTLGAVFGTYTVLVVAHTFTVAYEFVPLGFLLQNMTTIKPYHADQQLITSGIWTVHFGMDDAMQDSQVRMRDLIREAEVDVVGLLETELQSIVFGNRNMAQYIAEDLGYYVDYGPPSHKHTWGAVLLSKFPILASEHHLLPSPQGELAPAIFAELNVYGKTVHTMVSHNGQEESPLDRELQTTEIARIISKTYPDPVLFLGYLVTKPHEERPAPYRILFEDGQLLDVEPLDRRRWCEYIGYRSMRKVAYARISHSSVTDTELQVAKFKLYEPDEVYHPQYDWYNFLDENDVAVEHRFSKAFEGKGMKGHKHALSIPIYYQEAASFE</sequence>
<feature type="transmembrane region" description="Helical" evidence="2">
    <location>
        <begin position="951"/>
        <end position="968"/>
    </location>
</feature>
<feature type="region of interest" description="Disordered" evidence="1">
    <location>
        <begin position="378"/>
        <end position="423"/>
    </location>
</feature>
<dbReference type="PANTHER" id="PTHR14859:SF1">
    <property type="entry name" value="PGAP2-INTERACTING PROTEIN"/>
    <property type="match status" value="1"/>
</dbReference>
<feature type="domain" description="PGAP2IP first transmembrane" evidence="5">
    <location>
        <begin position="866"/>
        <end position="999"/>
    </location>
</feature>
<dbReference type="InterPro" id="IPR012340">
    <property type="entry name" value="NA-bd_OB-fold"/>
</dbReference>
<protein>
    <submittedName>
        <fullName evidence="7">Uncharacterized protein</fullName>
    </submittedName>
</protein>
<proteinExistence type="predicted"/>
<evidence type="ECO:0000259" key="4">
    <source>
        <dbReference type="Pfam" id="PF23021"/>
    </source>
</evidence>
<feature type="transmembrane region" description="Helical" evidence="2">
    <location>
        <begin position="988"/>
        <end position="1009"/>
    </location>
</feature>